<evidence type="ECO:0000313" key="2">
    <source>
        <dbReference type="Proteomes" id="UP001163223"/>
    </source>
</evidence>
<organism evidence="1 2">
    <name type="scientific">Antarcticirhabdus aurantiaca</name>
    <dbReference type="NCBI Taxonomy" id="2606717"/>
    <lineage>
        <taxon>Bacteria</taxon>
        <taxon>Pseudomonadati</taxon>
        <taxon>Pseudomonadota</taxon>
        <taxon>Alphaproteobacteria</taxon>
        <taxon>Hyphomicrobiales</taxon>
        <taxon>Aurantimonadaceae</taxon>
        <taxon>Antarcticirhabdus</taxon>
    </lineage>
</organism>
<gene>
    <name evidence="1" type="ORF">OXU80_05610</name>
</gene>
<dbReference type="EMBL" id="CP113520">
    <property type="protein sequence ID" value="WAJ29702.1"/>
    <property type="molecule type" value="Genomic_DNA"/>
</dbReference>
<sequence length="340" mass="36023">MTPNKGRENMAGKFRTALLGALAATAIAGGMVGTAGAQDKKEMVTVVKLSGIAWFNRMEEGVKEYAEATGNNATQVGAATADAALQVQLIEDLIARGVAAINVVPNSPQALEPVLKRALDNKIVVVGHEGATLQNVTYDLEAFDNKAYGEHLMEALAQKMGGEGEYAVLVGYLTSVTHNEWVDAAIAYQKDKYPKMTLVGGKLESAEQQQQANAKVRELLRTYPNLKGIQGSAGEDVVGAALAVEEAGLNDQVSIVGTSLPSVAGAYLETGDIDMISFWDPAKAGYAMNVVAAKALAGETVKSDDDLGVEGYEKVRVDGKVIYGQAWVDVTAENMDEYDF</sequence>
<proteinExistence type="predicted"/>
<evidence type="ECO:0000313" key="1">
    <source>
        <dbReference type="EMBL" id="WAJ29702.1"/>
    </source>
</evidence>
<keyword evidence="2" id="KW-1185">Reference proteome</keyword>
<accession>A0ACD4NSC9</accession>
<name>A0ACD4NSC9_9HYPH</name>
<protein>
    <submittedName>
        <fullName evidence="1">Autoinducer 2 ABC transporter substrate-binding protein</fullName>
    </submittedName>
</protein>
<reference evidence="1" key="1">
    <citation type="submission" date="2022-11" db="EMBL/GenBank/DDBJ databases">
        <title>beta-Carotene-producing bacterium, Jeongeuplla avenae sp. nov., alleviates the salt stress of Arabidopsis seedlings.</title>
        <authorList>
            <person name="Jiang L."/>
            <person name="Lee J."/>
        </authorList>
    </citation>
    <scope>NUCLEOTIDE SEQUENCE</scope>
    <source>
        <strain evidence="1">DY_R2A_6</strain>
    </source>
</reference>
<dbReference type="Proteomes" id="UP001163223">
    <property type="component" value="Chromosome"/>
</dbReference>